<feature type="domain" description="HTH lysR-type" evidence="6">
    <location>
        <begin position="1"/>
        <end position="58"/>
    </location>
</feature>
<evidence type="ECO:0000256" key="1">
    <source>
        <dbReference type="ARBA" id="ARBA00009437"/>
    </source>
</evidence>
<dbReference type="InterPro" id="IPR036390">
    <property type="entry name" value="WH_DNA-bd_sf"/>
</dbReference>
<reference evidence="7 8" key="1">
    <citation type="submission" date="2020-08" db="EMBL/GenBank/DDBJ databases">
        <title>Sequencing the genomes of 1000 actinobacteria strains.</title>
        <authorList>
            <person name="Klenk H.-P."/>
        </authorList>
    </citation>
    <scope>NUCLEOTIDE SEQUENCE [LARGE SCALE GENOMIC DNA]</scope>
    <source>
        <strain evidence="7 8">DSM 105784</strain>
    </source>
</reference>
<comment type="similarity">
    <text evidence="1">Belongs to the LysR transcriptional regulatory family.</text>
</comment>
<sequence>MDTTLLRHFEAAAEELHFAHAAKRVGVPRSSLLLSIRALEDELGYHLFDRTAPTTVLTPQGEEFLVETHRQLKAMAASARANVAAPGGKAKASKGKGRAPAVKGERKPGKRRQSR</sequence>
<dbReference type="GO" id="GO:0032993">
    <property type="term" value="C:protein-DNA complex"/>
    <property type="evidence" value="ECO:0007669"/>
    <property type="project" value="TreeGrafter"/>
</dbReference>
<dbReference type="Proteomes" id="UP000536685">
    <property type="component" value="Unassembled WGS sequence"/>
</dbReference>
<dbReference type="Gene3D" id="1.10.10.10">
    <property type="entry name" value="Winged helix-like DNA-binding domain superfamily/Winged helix DNA-binding domain"/>
    <property type="match status" value="1"/>
</dbReference>
<keyword evidence="4" id="KW-0804">Transcription</keyword>
<evidence type="ECO:0000256" key="2">
    <source>
        <dbReference type="ARBA" id="ARBA00023015"/>
    </source>
</evidence>
<keyword evidence="3 7" id="KW-0238">DNA-binding</keyword>
<evidence type="ECO:0000256" key="5">
    <source>
        <dbReference type="SAM" id="MobiDB-lite"/>
    </source>
</evidence>
<name>A0A841AF88_9MICO</name>
<dbReference type="GO" id="GO:0003677">
    <property type="term" value="F:DNA binding"/>
    <property type="evidence" value="ECO:0007669"/>
    <property type="project" value="UniProtKB-KW"/>
</dbReference>
<keyword evidence="2" id="KW-0805">Transcription regulation</keyword>
<dbReference type="PROSITE" id="PS50931">
    <property type="entry name" value="HTH_LYSR"/>
    <property type="match status" value="1"/>
</dbReference>
<evidence type="ECO:0000256" key="3">
    <source>
        <dbReference type="ARBA" id="ARBA00023125"/>
    </source>
</evidence>
<evidence type="ECO:0000313" key="8">
    <source>
        <dbReference type="Proteomes" id="UP000536685"/>
    </source>
</evidence>
<dbReference type="Pfam" id="PF00126">
    <property type="entry name" value="HTH_1"/>
    <property type="match status" value="1"/>
</dbReference>
<proteinExistence type="inferred from homology"/>
<comment type="caution">
    <text evidence="7">The sequence shown here is derived from an EMBL/GenBank/DDBJ whole genome shotgun (WGS) entry which is preliminary data.</text>
</comment>
<protein>
    <submittedName>
        <fullName evidence="7">DNA-binding transcriptional LysR family regulator</fullName>
    </submittedName>
</protein>
<dbReference type="InterPro" id="IPR000847">
    <property type="entry name" value="LysR_HTH_N"/>
</dbReference>
<evidence type="ECO:0000313" key="7">
    <source>
        <dbReference type="EMBL" id="MBB5842420.1"/>
    </source>
</evidence>
<dbReference type="GO" id="GO:0003700">
    <property type="term" value="F:DNA-binding transcription factor activity"/>
    <property type="evidence" value="ECO:0007669"/>
    <property type="project" value="InterPro"/>
</dbReference>
<dbReference type="InterPro" id="IPR036388">
    <property type="entry name" value="WH-like_DNA-bd_sf"/>
</dbReference>
<evidence type="ECO:0000259" key="6">
    <source>
        <dbReference type="PROSITE" id="PS50931"/>
    </source>
</evidence>
<dbReference type="PANTHER" id="PTHR30346">
    <property type="entry name" value="TRANSCRIPTIONAL DUAL REGULATOR HCAR-RELATED"/>
    <property type="match status" value="1"/>
</dbReference>
<feature type="compositionally biased region" description="Low complexity" evidence="5">
    <location>
        <begin position="77"/>
        <end position="90"/>
    </location>
</feature>
<dbReference type="EMBL" id="JACHMJ010000001">
    <property type="protein sequence ID" value="MBB5842420.1"/>
    <property type="molecule type" value="Genomic_DNA"/>
</dbReference>
<keyword evidence="8" id="KW-1185">Reference proteome</keyword>
<organism evidence="7 8">
    <name type="scientific">Conyzicola lurida</name>
    <dbReference type="NCBI Taxonomy" id="1172621"/>
    <lineage>
        <taxon>Bacteria</taxon>
        <taxon>Bacillati</taxon>
        <taxon>Actinomycetota</taxon>
        <taxon>Actinomycetes</taxon>
        <taxon>Micrococcales</taxon>
        <taxon>Microbacteriaceae</taxon>
        <taxon>Conyzicola</taxon>
    </lineage>
</organism>
<evidence type="ECO:0000256" key="4">
    <source>
        <dbReference type="ARBA" id="ARBA00023163"/>
    </source>
</evidence>
<accession>A0A841AF88</accession>
<feature type="region of interest" description="Disordered" evidence="5">
    <location>
        <begin position="77"/>
        <end position="115"/>
    </location>
</feature>
<gene>
    <name evidence="7" type="ORF">HD599_000743</name>
</gene>
<dbReference type="SUPFAM" id="SSF46785">
    <property type="entry name" value="Winged helix' DNA-binding domain"/>
    <property type="match status" value="1"/>
</dbReference>
<dbReference type="PANTHER" id="PTHR30346:SF0">
    <property type="entry name" value="HCA OPERON TRANSCRIPTIONAL ACTIVATOR HCAR"/>
    <property type="match status" value="1"/>
</dbReference>
<dbReference type="AlphaFoldDB" id="A0A841AF88"/>
<dbReference type="RefSeq" id="WP_184233742.1">
    <property type="nucleotide sequence ID" value="NZ_JACHMJ010000001.1"/>
</dbReference>